<gene>
    <name evidence="3" type="ORF">VB774_00580</name>
</gene>
<name>A0ABU5TCW3_9CYAN</name>
<organism evidence="3 4">
    <name type="scientific">Pseudanabaena galeata UHCC 0370</name>
    <dbReference type="NCBI Taxonomy" id="3110310"/>
    <lineage>
        <taxon>Bacteria</taxon>
        <taxon>Bacillati</taxon>
        <taxon>Cyanobacteriota</taxon>
        <taxon>Cyanophyceae</taxon>
        <taxon>Pseudanabaenales</taxon>
        <taxon>Pseudanabaenaceae</taxon>
        <taxon>Pseudanabaena</taxon>
    </lineage>
</organism>
<evidence type="ECO:0000313" key="4">
    <source>
        <dbReference type="Proteomes" id="UP001301388"/>
    </source>
</evidence>
<feature type="transmembrane region" description="Helical" evidence="2">
    <location>
        <begin position="70"/>
        <end position="88"/>
    </location>
</feature>
<dbReference type="Proteomes" id="UP001301388">
    <property type="component" value="Unassembled WGS sequence"/>
</dbReference>
<proteinExistence type="inferred from homology"/>
<dbReference type="Pfam" id="PF04483">
    <property type="entry name" value="DUF565"/>
    <property type="match status" value="1"/>
</dbReference>
<evidence type="ECO:0000256" key="2">
    <source>
        <dbReference type="SAM" id="Phobius"/>
    </source>
</evidence>
<feature type="transmembrane region" description="Helical" evidence="2">
    <location>
        <begin position="43"/>
        <end position="64"/>
    </location>
</feature>
<dbReference type="PANTHER" id="PTHR33787">
    <property type="match status" value="1"/>
</dbReference>
<comment type="similarity">
    <text evidence="1">Belongs to the ycf20 family.</text>
</comment>
<keyword evidence="2" id="KW-0472">Membrane</keyword>
<sequence>MNLSTTPTQCLIFMQNTRLSTIVSVSVVQISQWSRNPWRRTSLILISLLSGFFLASVISTISGAKSEQDVTAAAITLFIVEMINRYVYTVKRVTPSDSNAAPRLLTKEILNSLKLGLVYGLFLEAFKLGS</sequence>
<keyword evidence="4" id="KW-1185">Reference proteome</keyword>
<dbReference type="InterPro" id="IPR007572">
    <property type="entry name" value="Uncharacterised_Ycf20"/>
</dbReference>
<keyword evidence="2" id="KW-1133">Transmembrane helix</keyword>
<comment type="caution">
    <text evidence="3">The sequence shown here is derived from an EMBL/GenBank/DDBJ whole genome shotgun (WGS) entry which is preliminary data.</text>
</comment>
<reference evidence="3 4" key="1">
    <citation type="submission" date="2023-12" db="EMBL/GenBank/DDBJ databases">
        <title>Baltic Sea Cyanobacteria.</title>
        <authorList>
            <person name="Delbaje E."/>
            <person name="Fewer D.P."/>
            <person name="Shishido T.K."/>
        </authorList>
    </citation>
    <scope>NUCLEOTIDE SEQUENCE [LARGE SCALE GENOMIC DNA]</scope>
    <source>
        <strain evidence="3 4">UHCC 0370</strain>
    </source>
</reference>
<evidence type="ECO:0000313" key="3">
    <source>
        <dbReference type="EMBL" id="MEA5476105.1"/>
    </source>
</evidence>
<dbReference type="PANTHER" id="PTHR33787:SF5">
    <property type="entry name" value="YCF20-LIKE PROTEIN"/>
    <property type="match status" value="1"/>
</dbReference>
<dbReference type="EMBL" id="JAYGIE010000001">
    <property type="protein sequence ID" value="MEA5476105.1"/>
    <property type="molecule type" value="Genomic_DNA"/>
</dbReference>
<evidence type="ECO:0000256" key="1">
    <source>
        <dbReference type="ARBA" id="ARBA00009846"/>
    </source>
</evidence>
<accession>A0ABU5TCW3</accession>
<protein>
    <submittedName>
        <fullName evidence="3">DUF565 domain-containing protein</fullName>
    </submittedName>
</protein>
<keyword evidence="2" id="KW-0812">Transmembrane</keyword>